<comment type="caution">
    <text evidence="1">The sequence shown here is derived from an EMBL/GenBank/DDBJ whole genome shotgun (WGS) entry which is preliminary data.</text>
</comment>
<gene>
    <name evidence="1" type="ORF">SLEP1_g34401</name>
</gene>
<sequence length="40" mass="4640">MLPQRLIYFWVLGNVIISFSTKRGSFLKFSTNGKLKCELC</sequence>
<name>A0AAV5KJQ0_9ROSI</name>
<evidence type="ECO:0000313" key="1">
    <source>
        <dbReference type="EMBL" id="GKV24846.1"/>
    </source>
</evidence>
<evidence type="ECO:0000313" key="2">
    <source>
        <dbReference type="Proteomes" id="UP001054252"/>
    </source>
</evidence>
<dbReference type="AlphaFoldDB" id="A0AAV5KJQ0"/>
<dbReference type="Proteomes" id="UP001054252">
    <property type="component" value="Unassembled WGS sequence"/>
</dbReference>
<dbReference type="EMBL" id="BPVZ01000067">
    <property type="protein sequence ID" value="GKV24846.1"/>
    <property type="molecule type" value="Genomic_DNA"/>
</dbReference>
<reference evidence="1 2" key="1">
    <citation type="journal article" date="2021" name="Commun. Biol.">
        <title>The genome of Shorea leprosula (Dipterocarpaceae) highlights the ecological relevance of drought in aseasonal tropical rainforests.</title>
        <authorList>
            <person name="Ng K.K.S."/>
            <person name="Kobayashi M.J."/>
            <person name="Fawcett J.A."/>
            <person name="Hatakeyama M."/>
            <person name="Paape T."/>
            <person name="Ng C.H."/>
            <person name="Ang C.C."/>
            <person name="Tnah L.H."/>
            <person name="Lee C.T."/>
            <person name="Nishiyama T."/>
            <person name="Sese J."/>
            <person name="O'Brien M.J."/>
            <person name="Copetti D."/>
            <person name="Mohd Noor M.I."/>
            <person name="Ong R.C."/>
            <person name="Putra M."/>
            <person name="Sireger I.Z."/>
            <person name="Indrioko S."/>
            <person name="Kosugi Y."/>
            <person name="Izuno A."/>
            <person name="Isagi Y."/>
            <person name="Lee S.L."/>
            <person name="Shimizu K.K."/>
        </authorList>
    </citation>
    <scope>NUCLEOTIDE SEQUENCE [LARGE SCALE GENOMIC DNA]</scope>
    <source>
        <strain evidence="1">214</strain>
    </source>
</reference>
<proteinExistence type="predicted"/>
<keyword evidence="2" id="KW-1185">Reference proteome</keyword>
<protein>
    <submittedName>
        <fullName evidence="1">Uncharacterized protein</fullName>
    </submittedName>
</protein>
<accession>A0AAV5KJQ0</accession>
<organism evidence="1 2">
    <name type="scientific">Rubroshorea leprosula</name>
    <dbReference type="NCBI Taxonomy" id="152421"/>
    <lineage>
        <taxon>Eukaryota</taxon>
        <taxon>Viridiplantae</taxon>
        <taxon>Streptophyta</taxon>
        <taxon>Embryophyta</taxon>
        <taxon>Tracheophyta</taxon>
        <taxon>Spermatophyta</taxon>
        <taxon>Magnoliopsida</taxon>
        <taxon>eudicotyledons</taxon>
        <taxon>Gunneridae</taxon>
        <taxon>Pentapetalae</taxon>
        <taxon>rosids</taxon>
        <taxon>malvids</taxon>
        <taxon>Malvales</taxon>
        <taxon>Dipterocarpaceae</taxon>
        <taxon>Rubroshorea</taxon>
    </lineage>
</organism>